<keyword evidence="13 14" id="KW-0472">Membrane</keyword>
<feature type="domain" description="Histidine kinase" evidence="15">
    <location>
        <begin position="236"/>
        <end position="447"/>
    </location>
</feature>
<feature type="domain" description="HAMP" evidence="16">
    <location>
        <begin position="174"/>
        <end position="228"/>
    </location>
</feature>
<evidence type="ECO:0000313" key="18">
    <source>
        <dbReference type="Proteomes" id="UP000657931"/>
    </source>
</evidence>
<keyword evidence="10" id="KW-0067">ATP-binding</keyword>
<comment type="catalytic activity">
    <reaction evidence="1">
        <text>ATP + protein L-histidine = ADP + protein N-phospho-L-histidine.</text>
        <dbReference type="EC" id="2.7.13.3"/>
    </reaction>
</comment>
<evidence type="ECO:0000256" key="11">
    <source>
        <dbReference type="ARBA" id="ARBA00022989"/>
    </source>
</evidence>
<evidence type="ECO:0000313" key="17">
    <source>
        <dbReference type="EMBL" id="MBD7937493.1"/>
    </source>
</evidence>
<dbReference type="InterPro" id="IPR050398">
    <property type="entry name" value="HssS/ArlS-like"/>
</dbReference>
<evidence type="ECO:0000256" key="1">
    <source>
        <dbReference type="ARBA" id="ARBA00000085"/>
    </source>
</evidence>
<protein>
    <recommendedName>
        <fullName evidence="3">histidine kinase</fullName>
        <ecNumber evidence="3">2.7.13.3</ecNumber>
    </recommendedName>
</protein>
<dbReference type="InterPro" id="IPR003594">
    <property type="entry name" value="HATPase_dom"/>
</dbReference>
<keyword evidence="4" id="KW-1003">Cell membrane</keyword>
<evidence type="ECO:0000256" key="13">
    <source>
        <dbReference type="ARBA" id="ARBA00023136"/>
    </source>
</evidence>
<evidence type="ECO:0000256" key="12">
    <source>
        <dbReference type="ARBA" id="ARBA00023012"/>
    </source>
</evidence>
<dbReference type="Pfam" id="PF02518">
    <property type="entry name" value="HATPase_c"/>
    <property type="match status" value="1"/>
</dbReference>
<evidence type="ECO:0000256" key="9">
    <source>
        <dbReference type="ARBA" id="ARBA00022777"/>
    </source>
</evidence>
<dbReference type="RefSeq" id="WP_191813770.1">
    <property type="nucleotide sequence ID" value="NZ_JACSQT010000004.1"/>
</dbReference>
<evidence type="ECO:0000256" key="10">
    <source>
        <dbReference type="ARBA" id="ARBA00022840"/>
    </source>
</evidence>
<dbReference type="Gene3D" id="1.10.287.130">
    <property type="match status" value="1"/>
</dbReference>
<dbReference type="Gene3D" id="6.10.340.10">
    <property type="match status" value="1"/>
</dbReference>
<dbReference type="InterPro" id="IPR036097">
    <property type="entry name" value="HisK_dim/P_sf"/>
</dbReference>
<evidence type="ECO:0000256" key="4">
    <source>
        <dbReference type="ARBA" id="ARBA00022475"/>
    </source>
</evidence>
<dbReference type="PROSITE" id="PS50885">
    <property type="entry name" value="HAMP"/>
    <property type="match status" value="1"/>
</dbReference>
<evidence type="ECO:0000256" key="6">
    <source>
        <dbReference type="ARBA" id="ARBA00022679"/>
    </source>
</evidence>
<dbReference type="PANTHER" id="PTHR45528:SF12">
    <property type="entry name" value="SENSOR HISTIDINE KINASE ARSS"/>
    <property type="match status" value="1"/>
</dbReference>
<evidence type="ECO:0000256" key="7">
    <source>
        <dbReference type="ARBA" id="ARBA00022692"/>
    </source>
</evidence>
<name>A0ABR8QPS7_9BACI</name>
<dbReference type="PANTHER" id="PTHR45528">
    <property type="entry name" value="SENSOR HISTIDINE KINASE CPXA"/>
    <property type="match status" value="1"/>
</dbReference>
<dbReference type="SUPFAM" id="SSF55874">
    <property type="entry name" value="ATPase domain of HSP90 chaperone/DNA topoisomerase II/histidine kinase"/>
    <property type="match status" value="1"/>
</dbReference>
<feature type="transmembrane region" description="Helical" evidence="14">
    <location>
        <begin position="7"/>
        <end position="30"/>
    </location>
</feature>
<dbReference type="Pfam" id="PF00672">
    <property type="entry name" value="HAMP"/>
    <property type="match status" value="1"/>
</dbReference>
<dbReference type="PRINTS" id="PR00344">
    <property type="entry name" value="BCTRLSENSOR"/>
</dbReference>
<dbReference type="PROSITE" id="PS50109">
    <property type="entry name" value="HIS_KIN"/>
    <property type="match status" value="1"/>
</dbReference>
<dbReference type="EMBL" id="JACSQT010000004">
    <property type="protein sequence ID" value="MBD7937493.1"/>
    <property type="molecule type" value="Genomic_DNA"/>
</dbReference>
<organism evidence="17 18">
    <name type="scientific">Cytobacillus stercorigallinarum</name>
    <dbReference type="NCBI Taxonomy" id="2762240"/>
    <lineage>
        <taxon>Bacteria</taxon>
        <taxon>Bacillati</taxon>
        <taxon>Bacillota</taxon>
        <taxon>Bacilli</taxon>
        <taxon>Bacillales</taxon>
        <taxon>Bacillaceae</taxon>
        <taxon>Cytobacillus</taxon>
    </lineage>
</organism>
<keyword evidence="9 17" id="KW-0418">Kinase</keyword>
<reference evidence="17 18" key="1">
    <citation type="submission" date="2020-08" db="EMBL/GenBank/DDBJ databases">
        <title>A Genomic Blueprint of the Chicken Gut Microbiome.</title>
        <authorList>
            <person name="Gilroy R."/>
            <person name="Ravi A."/>
            <person name="Getino M."/>
            <person name="Pursley I."/>
            <person name="Horton D.L."/>
            <person name="Alikhan N.-F."/>
            <person name="Baker D."/>
            <person name="Gharbi K."/>
            <person name="Hall N."/>
            <person name="Watson M."/>
            <person name="Adriaenssens E.M."/>
            <person name="Foster-Nyarko E."/>
            <person name="Jarju S."/>
            <person name="Secka A."/>
            <person name="Antonio M."/>
            <person name="Oren A."/>
            <person name="Chaudhuri R."/>
            <person name="La Ragione R.M."/>
            <person name="Hildebrand F."/>
            <person name="Pallen M.J."/>
        </authorList>
    </citation>
    <scope>NUCLEOTIDE SEQUENCE [LARGE SCALE GENOMIC DNA]</scope>
    <source>
        <strain evidence="17 18">Sa5YUA1</strain>
    </source>
</reference>
<dbReference type="InterPro" id="IPR003660">
    <property type="entry name" value="HAMP_dom"/>
</dbReference>
<accession>A0ABR8QPS7</accession>
<keyword evidence="18" id="KW-1185">Reference proteome</keyword>
<evidence type="ECO:0000256" key="8">
    <source>
        <dbReference type="ARBA" id="ARBA00022741"/>
    </source>
</evidence>
<dbReference type="GO" id="GO:0016301">
    <property type="term" value="F:kinase activity"/>
    <property type="evidence" value="ECO:0007669"/>
    <property type="project" value="UniProtKB-KW"/>
</dbReference>
<gene>
    <name evidence="17" type="ORF">H9655_10700</name>
</gene>
<dbReference type="InterPro" id="IPR005467">
    <property type="entry name" value="His_kinase_dom"/>
</dbReference>
<evidence type="ECO:0000256" key="5">
    <source>
        <dbReference type="ARBA" id="ARBA00022553"/>
    </source>
</evidence>
<dbReference type="CDD" id="cd06225">
    <property type="entry name" value="HAMP"/>
    <property type="match status" value="1"/>
</dbReference>
<evidence type="ECO:0000259" key="15">
    <source>
        <dbReference type="PROSITE" id="PS50109"/>
    </source>
</evidence>
<proteinExistence type="predicted"/>
<dbReference type="InterPro" id="IPR003661">
    <property type="entry name" value="HisK_dim/P_dom"/>
</dbReference>
<dbReference type="Proteomes" id="UP000657931">
    <property type="component" value="Unassembled WGS sequence"/>
</dbReference>
<keyword evidence="8" id="KW-0547">Nucleotide-binding</keyword>
<dbReference type="InterPro" id="IPR036890">
    <property type="entry name" value="HATPase_C_sf"/>
</dbReference>
<dbReference type="SMART" id="SM00387">
    <property type="entry name" value="HATPase_c"/>
    <property type="match status" value="1"/>
</dbReference>
<dbReference type="SUPFAM" id="SSF47384">
    <property type="entry name" value="Homodimeric domain of signal transducing histidine kinase"/>
    <property type="match status" value="1"/>
</dbReference>
<keyword evidence="11 14" id="KW-1133">Transmembrane helix</keyword>
<dbReference type="CDD" id="cd00075">
    <property type="entry name" value="HATPase"/>
    <property type="match status" value="1"/>
</dbReference>
<keyword evidence="7 14" id="KW-0812">Transmembrane</keyword>
<evidence type="ECO:0000256" key="14">
    <source>
        <dbReference type="SAM" id="Phobius"/>
    </source>
</evidence>
<dbReference type="InterPro" id="IPR004358">
    <property type="entry name" value="Sig_transdc_His_kin-like_C"/>
</dbReference>
<dbReference type="SMART" id="SM00388">
    <property type="entry name" value="HisKA"/>
    <property type="match status" value="1"/>
</dbReference>
<keyword evidence="5" id="KW-0597">Phosphoprotein</keyword>
<evidence type="ECO:0000256" key="3">
    <source>
        <dbReference type="ARBA" id="ARBA00012438"/>
    </source>
</evidence>
<evidence type="ECO:0000259" key="16">
    <source>
        <dbReference type="PROSITE" id="PS50885"/>
    </source>
</evidence>
<dbReference type="Pfam" id="PF00512">
    <property type="entry name" value="HisKA"/>
    <property type="match status" value="1"/>
</dbReference>
<comment type="caution">
    <text evidence="17">The sequence shown here is derived from an EMBL/GenBank/DDBJ whole genome shotgun (WGS) entry which is preliminary data.</text>
</comment>
<keyword evidence="6" id="KW-0808">Transferase</keyword>
<dbReference type="Gene3D" id="3.30.565.10">
    <property type="entry name" value="Histidine kinase-like ATPase, C-terminal domain"/>
    <property type="match status" value="1"/>
</dbReference>
<dbReference type="EC" id="2.7.13.3" evidence="3"/>
<comment type="subcellular location">
    <subcellularLocation>
        <location evidence="2">Cell membrane</location>
        <topology evidence="2">Multi-pass membrane protein</topology>
    </subcellularLocation>
</comment>
<sequence>MKIKNRIHLYTAVLFIVLLIVMNLTIYFIFQSITLEGEKAQAKDELNKVLTEFHQSLGTLPQGSLLRAYVPVDGFIRIIHENGEATTTTSMDNEKVDQLAFQFGASDKTEILKNNHIVISSTPMILPSGEVANLQIGRDIEASFQNLNILKTVLIIVTLVATIPVFLSSRFVGNVIITPILSLTATMREIRNSGQFKQLKLHRNADIELREMGETFNHMITLLEENDEKQKQFIANASHELKTPLTIIESYANLLKRRGYQDKDLVDESVEAIHSEAIRMRELTEQLLLLAKNNEEWNVQKQEIALSPFLSEVSRSFERAYQRHIIISGLKEMTVTSDEQKLKQLLFILLDNARKYSENEIEIVIGKANEQTFIEVIDTGVGISKADQARVFDRFYQVDPARKRGKNGSGLGLSLAKEISGAIDVQLMLQSELGIGTKVKILFDKGRSQE</sequence>
<dbReference type="CDD" id="cd00082">
    <property type="entry name" value="HisKA"/>
    <property type="match status" value="1"/>
</dbReference>
<evidence type="ECO:0000256" key="2">
    <source>
        <dbReference type="ARBA" id="ARBA00004651"/>
    </source>
</evidence>
<keyword evidence="12" id="KW-0902">Two-component regulatory system</keyword>